<dbReference type="OrthoDB" id="3195128at2759"/>
<sequence>YQDQEGYETCKELLEAWVITDCFTFQDLLVDCFPLPWYIVCDQGDGQVHFLLSKLNPSTMHMTTSMYSMVAGTGTGPVIFTDDVNLWVFMEHLKHL</sequence>
<feature type="non-terminal residue" evidence="3">
    <location>
        <position position="96"/>
    </location>
</feature>
<dbReference type="GO" id="GO:0046872">
    <property type="term" value="F:metal ion binding"/>
    <property type="evidence" value="ECO:0007669"/>
    <property type="project" value="UniProtKB-KW"/>
</dbReference>
<keyword evidence="2" id="KW-0472">Membrane</keyword>
<keyword evidence="2" id="KW-0653">Protein transport</keyword>
<keyword evidence="2" id="KW-0968">Cytoplasmic vesicle</keyword>
<evidence type="ECO:0000313" key="4">
    <source>
        <dbReference type="Proteomes" id="UP000054018"/>
    </source>
</evidence>
<proteinExistence type="inferred from homology"/>
<dbReference type="PANTHER" id="PTHR11141:SF0">
    <property type="entry name" value="PROTEIN TRANSPORT PROTEIN SEC23"/>
    <property type="match status" value="1"/>
</dbReference>
<dbReference type="GO" id="GO:0070971">
    <property type="term" value="C:endoplasmic reticulum exit site"/>
    <property type="evidence" value="ECO:0007669"/>
    <property type="project" value="TreeGrafter"/>
</dbReference>
<dbReference type="GO" id="GO:0005789">
    <property type="term" value="C:endoplasmic reticulum membrane"/>
    <property type="evidence" value="ECO:0007669"/>
    <property type="project" value="UniProtKB-SubCell"/>
</dbReference>
<evidence type="ECO:0000256" key="1">
    <source>
        <dbReference type="ARBA" id="ARBA00009210"/>
    </source>
</evidence>
<dbReference type="EMBL" id="KN833719">
    <property type="protein sequence ID" value="KIK24157.1"/>
    <property type="molecule type" value="Genomic_DNA"/>
</dbReference>
<dbReference type="GO" id="GO:0015031">
    <property type="term" value="P:protein transport"/>
    <property type="evidence" value="ECO:0007669"/>
    <property type="project" value="UniProtKB-KW"/>
</dbReference>
<keyword evidence="4" id="KW-1185">Reference proteome</keyword>
<dbReference type="InterPro" id="IPR036180">
    <property type="entry name" value="Gelsolin-like_dom_sf"/>
</dbReference>
<feature type="non-terminal residue" evidence="3">
    <location>
        <position position="1"/>
    </location>
</feature>
<dbReference type="Gene3D" id="3.40.20.10">
    <property type="entry name" value="Severin"/>
    <property type="match status" value="1"/>
</dbReference>
<dbReference type="GO" id="GO:0000139">
    <property type="term" value="C:Golgi membrane"/>
    <property type="evidence" value="ECO:0007669"/>
    <property type="project" value="UniProtKB-SubCell"/>
</dbReference>
<gene>
    <name evidence="3" type="ORF">PISMIDRAFT_55267</name>
</gene>
<dbReference type="Proteomes" id="UP000054018">
    <property type="component" value="Unassembled WGS sequence"/>
</dbReference>
<keyword evidence="2" id="KW-0862">Zinc</keyword>
<keyword evidence="2" id="KW-0256">Endoplasmic reticulum</keyword>
<keyword evidence="2" id="KW-0333">Golgi apparatus</keyword>
<dbReference type="GO" id="GO:0090110">
    <property type="term" value="P:COPII-coated vesicle cargo loading"/>
    <property type="evidence" value="ECO:0007669"/>
    <property type="project" value="TreeGrafter"/>
</dbReference>
<keyword evidence="2" id="KW-0931">ER-Golgi transport</keyword>
<comment type="similarity">
    <text evidence="1 2">Belongs to the SEC23/SEC24 family. SEC23 subfamily.</text>
</comment>
<comment type="subcellular location">
    <subcellularLocation>
        <location evidence="2">Cytoplasm</location>
    </subcellularLocation>
    <subcellularLocation>
        <location evidence="2">Cytoplasmic vesicle</location>
        <location evidence="2">COPII-coated vesicle membrane</location>
        <topology evidence="2">Peripheral membrane protein</topology>
        <orientation evidence="2">Cytoplasmic side</orientation>
    </subcellularLocation>
    <subcellularLocation>
        <location evidence="2">Endoplasmic reticulum membrane</location>
        <topology evidence="2">Peripheral membrane protein</topology>
        <orientation evidence="2">Cytoplasmic side</orientation>
    </subcellularLocation>
    <subcellularLocation>
        <location evidence="2">Golgi apparatus membrane</location>
        <topology evidence="2">Peripheral membrane protein</topology>
        <orientation evidence="2">Cytoplasmic side</orientation>
    </subcellularLocation>
</comment>
<reference evidence="4" key="2">
    <citation type="submission" date="2015-01" db="EMBL/GenBank/DDBJ databases">
        <title>Evolutionary Origins and Diversification of the Mycorrhizal Mutualists.</title>
        <authorList>
            <consortium name="DOE Joint Genome Institute"/>
            <consortium name="Mycorrhizal Genomics Consortium"/>
            <person name="Kohler A."/>
            <person name="Kuo A."/>
            <person name="Nagy L.G."/>
            <person name="Floudas D."/>
            <person name="Copeland A."/>
            <person name="Barry K.W."/>
            <person name="Cichocki N."/>
            <person name="Veneault-Fourrey C."/>
            <person name="LaButti K."/>
            <person name="Lindquist E.A."/>
            <person name="Lipzen A."/>
            <person name="Lundell T."/>
            <person name="Morin E."/>
            <person name="Murat C."/>
            <person name="Riley R."/>
            <person name="Ohm R."/>
            <person name="Sun H."/>
            <person name="Tunlid A."/>
            <person name="Henrissat B."/>
            <person name="Grigoriev I.V."/>
            <person name="Hibbett D.S."/>
            <person name="Martin F."/>
        </authorList>
    </citation>
    <scope>NUCLEOTIDE SEQUENCE [LARGE SCALE GENOMIC DNA]</scope>
    <source>
        <strain evidence="4">441</strain>
    </source>
</reference>
<dbReference type="SUPFAM" id="SSF82754">
    <property type="entry name" value="C-terminal, gelsolin-like domain of Sec23/24"/>
    <property type="match status" value="1"/>
</dbReference>
<comment type="function">
    <text evidence="2">Component of the coat protein complex II (COPII) which promotes the formation of transport vesicles from the endoplasmic reticulum (ER). The coat has two main functions, the physical deformation of the endoplasmic reticulum membrane into vesicles and the selection of cargo molecules.</text>
</comment>
<reference evidence="3 4" key="1">
    <citation type="submission" date="2014-04" db="EMBL/GenBank/DDBJ databases">
        <authorList>
            <consortium name="DOE Joint Genome Institute"/>
            <person name="Kuo A."/>
            <person name="Kohler A."/>
            <person name="Costa M.D."/>
            <person name="Nagy L.G."/>
            <person name="Floudas D."/>
            <person name="Copeland A."/>
            <person name="Barry K.W."/>
            <person name="Cichocki N."/>
            <person name="Veneault-Fourrey C."/>
            <person name="LaButti K."/>
            <person name="Lindquist E.A."/>
            <person name="Lipzen A."/>
            <person name="Lundell T."/>
            <person name="Morin E."/>
            <person name="Murat C."/>
            <person name="Sun H."/>
            <person name="Tunlid A."/>
            <person name="Henrissat B."/>
            <person name="Grigoriev I.V."/>
            <person name="Hibbett D.S."/>
            <person name="Martin F."/>
            <person name="Nordberg H.P."/>
            <person name="Cantor M.N."/>
            <person name="Hua S.X."/>
        </authorList>
    </citation>
    <scope>NUCLEOTIDE SEQUENCE [LARGE SCALE GENOMIC DNA]</scope>
    <source>
        <strain evidence="3 4">441</strain>
    </source>
</reference>
<evidence type="ECO:0000313" key="3">
    <source>
        <dbReference type="EMBL" id="KIK24157.1"/>
    </source>
</evidence>
<dbReference type="InterPro" id="IPR037364">
    <property type="entry name" value="Sec23"/>
</dbReference>
<dbReference type="PANTHER" id="PTHR11141">
    <property type="entry name" value="PROTEIN TRANSPORT PROTEIN SEC23"/>
    <property type="match status" value="1"/>
</dbReference>
<keyword evidence="2" id="KW-0813">Transport</keyword>
<dbReference type="HOGENOM" id="CLU_169852_0_0_1"/>
<dbReference type="InterPro" id="IPR029006">
    <property type="entry name" value="ADF-H/Gelsolin-like_dom_sf"/>
</dbReference>
<protein>
    <recommendedName>
        <fullName evidence="2">Protein transport protein SEC23</fullName>
    </recommendedName>
</protein>
<dbReference type="STRING" id="765257.A0A0C9ZPA5"/>
<keyword evidence="2" id="KW-0479">Metal-binding</keyword>
<dbReference type="AlphaFoldDB" id="A0A0C9ZPA5"/>
<dbReference type="GO" id="GO:0030127">
    <property type="term" value="C:COPII vesicle coat"/>
    <property type="evidence" value="ECO:0007669"/>
    <property type="project" value="TreeGrafter"/>
</dbReference>
<name>A0A0C9ZPA5_9AGAM</name>
<dbReference type="GO" id="GO:0005096">
    <property type="term" value="F:GTPase activator activity"/>
    <property type="evidence" value="ECO:0007669"/>
    <property type="project" value="TreeGrafter"/>
</dbReference>
<keyword evidence="2" id="KW-0963">Cytoplasm</keyword>
<accession>A0A0C9ZPA5</accession>
<evidence type="ECO:0000256" key="2">
    <source>
        <dbReference type="RuleBase" id="RU365030"/>
    </source>
</evidence>
<organism evidence="3 4">
    <name type="scientific">Pisolithus microcarpus 441</name>
    <dbReference type="NCBI Taxonomy" id="765257"/>
    <lineage>
        <taxon>Eukaryota</taxon>
        <taxon>Fungi</taxon>
        <taxon>Dikarya</taxon>
        <taxon>Basidiomycota</taxon>
        <taxon>Agaricomycotina</taxon>
        <taxon>Agaricomycetes</taxon>
        <taxon>Agaricomycetidae</taxon>
        <taxon>Boletales</taxon>
        <taxon>Sclerodermatineae</taxon>
        <taxon>Pisolithaceae</taxon>
        <taxon>Pisolithus</taxon>
    </lineage>
</organism>